<gene>
    <name evidence="2" type="ORF">MOS_027</name>
</gene>
<sequence>MRIKKILSIFSSFFPLSLLISCSTQLNTTTDLKQIQKEQKKPTLQQQKEATWSLFLENSVIQNILKLAYPNEDARNSYIEFEKQIDSQKQVQRLKNDFFYYSYIRTETAAYNEESKPLFYIKSRNDIFETIRNDWLWFLYYINNIYFIKSLKSLDLFQKTGEEFTEDIRASNTSSSQFYKPKNNLFTNMLYELVNNNFDQVSTTTNTVTYFKEYKVLFTNEDNFVFDLNIKHIYDSTKTKIIDSKVTLSPWLKILPDYLNGKKTNFNLKQYFFIMLHFGEQNPFKIGPLDKTVYEESLGGDPIDFSMIDFDFDKSK</sequence>
<feature type="chain" id="PRO_5042517753" evidence="1">
    <location>
        <begin position="27"/>
        <end position="316"/>
    </location>
</feature>
<keyword evidence="1" id="KW-0732">Signal</keyword>
<dbReference type="PROSITE" id="PS51257">
    <property type="entry name" value="PROKAR_LIPOPROTEIN"/>
    <property type="match status" value="1"/>
</dbReference>
<protein>
    <submittedName>
        <fullName evidence="2">Hypothetical membrane lipoprotein</fullName>
    </submittedName>
</protein>
<dbReference type="InterPro" id="IPR027593">
    <property type="entry name" value="Aro_clust"/>
</dbReference>
<keyword evidence="2" id="KW-0449">Lipoprotein</keyword>
<dbReference type="EMBL" id="CP003914">
    <property type="protein sequence ID" value="AFX73959.1"/>
    <property type="molecule type" value="Genomic_DNA"/>
</dbReference>
<dbReference type="GeneID" id="93248171"/>
<evidence type="ECO:0000313" key="3">
    <source>
        <dbReference type="Proteomes" id="UP000009399"/>
    </source>
</evidence>
<feature type="signal peptide" evidence="1">
    <location>
        <begin position="1"/>
        <end position="26"/>
    </location>
</feature>
<dbReference type="Proteomes" id="UP000009399">
    <property type="component" value="Chromosome"/>
</dbReference>
<reference evidence="2 3" key="1">
    <citation type="journal article" date="2013" name="Genome Announc.">
        <title>Complete Genome Sequence of Mycoplasma hyorhinis Strain SK76.</title>
        <authorList>
            <person name="Goodison S."/>
            <person name="Urquidi V."/>
            <person name="Kumar D."/>
            <person name="Reyes L."/>
            <person name="Rosser C.J."/>
        </authorList>
    </citation>
    <scope>NUCLEOTIDE SEQUENCE [LARGE SCALE GENOMIC DNA]</scope>
    <source>
        <strain evidence="2 3">SK76</strain>
    </source>
</reference>
<proteinExistence type="predicted"/>
<dbReference type="AlphaFoldDB" id="A0AAI8ALL1"/>
<dbReference type="RefSeq" id="WP_013301861.1">
    <property type="nucleotide sequence ID" value="NC_019552.1"/>
</dbReference>
<organism evidence="2 3">
    <name type="scientific">Mesomycoplasma hyorhinis SK76</name>
    <dbReference type="NCBI Taxonomy" id="1118964"/>
    <lineage>
        <taxon>Bacteria</taxon>
        <taxon>Bacillati</taxon>
        <taxon>Mycoplasmatota</taxon>
        <taxon>Mycoplasmoidales</taxon>
        <taxon>Metamycoplasmataceae</taxon>
        <taxon>Mesomycoplasma</taxon>
    </lineage>
</organism>
<dbReference type="KEGG" id="mhs:MOS_027"/>
<evidence type="ECO:0000256" key="1">
    <source>
        <dbReference type="SAM" id="SignalP"/>
    </source>
</evidence>
<name>A0AAI8ALL1_MESHY</name>
<accession>A0AAI8ALL1</accession>
<dbReference type="NCBIfam" id="TIGR04313">
    <property type="entry name" value="aro_clust_Mycop"/>
    <property type="match status" value="1"/>
</dbReference>
<evidence type="ECO:0000313" key="2">
    <source>
        <dbReference type="EMBL" id="AFX73959.1"/>
    </source>
</evidence>